<feature type="compositionally biased region" description="Basic and acidic residues" evidence="1">
    <location>
        <begin position="189"/>
        <end position="217"/>
    </location>
</feature>
<protein>
    <submittedName>
        <fullName evidence="2">Uncharacterized protein</fullName>
    </submittedName>
</protein>
<gene>
    <name evidence="2" type="ORF">N1032_25880</name>
</gene>
<feature type="region of interest" description="Disordered" evidence="1">
    <location>
        <begin position="172"/>
        <end position="217"/>
    </location>
</feature>
<accession>A0ABT2HB79</accession>
<comment type="caution">
    <text evidence="2">The sequence shown here is derived from an EMBL/GenBank/DDBJ whole genome shotgun (WGS) entry which is preliminary data.</text>
</comment>
<organism evidence="2 3">
    <name type="scientific">Herbiconiux daphne</name>
    <dbReference type="NCBI Taxonomy" id="2970914"/>
    <lineage>
        <taxon>Bacteria</taxon>
        <taxon>Bacillati</taxon>
        <taxon>Actinomycetota</taxon>
        <taxon>Actinomycetes</taxon>
        <taxon>Micrococcales</taxon>
        <taxon>Microbacteriaceae</taxon>
        <taxon>Herbiconiux</taxon>
    </lineage>
</organism>
<reference evidence="2" key="1">
    <citation type="submission" date="2022-08" db="EMBL/GenBank/DDBJ databases">
        <authorList>
            <person name="Deng Y."/>
            <person name="Han X.-F."/>
            <person name="Zhang Y.-Q."/>
        </authorList>
    </citation>
    <scope>NUCLEOTIDE SEQUENCE</scope>
    <source>
        <strain evidence="2">CPCC 203386</strain>
    </source>
</reference>
<sequence length="217" mass="23757">QQKVENAFNGNYELAVKTREQLRSAEQPELYESAQRLTENLRDYNSMATEVANGKPINTERLEMKAREITRDSTALGLSDKFKGINGETGVFNPAIDLQAWHNFNTRTRGMHPTAPKGQFKDMVAAKEIGIEGFDVTKPATWTKPIKAVVSGATSSMKATQSMARGAAMARGAKAPTRSTSPEGEMVASEEHIQNALRRNDPTNATRESEAALKESG</sequence>
<dbReference type="Proteomes" id="UP001165586">
    <property type="component" value="Unassembled WGS sequence"/>
</dbReference>
<name>A0ABT2HB79_9MICO</name>
<feature type="non-terminal residue" evidence="2">
    <location>
        <position position="217"/>
    </location>
</feature>
<dbReference type="EMBL" id="JANLCJ010000463">
    <property type="protein sequence ID" value="MCS5737162.1"/>
    <property type="molecule type" value="Genomic_DNA"/>
</dbReference>
<evidence type="ECO:0000256" key="1">
    <source>
        <dbReference type="SAM" id="MobiDB-lite"/>
    </source>
</evidence>
<evidence type="ECO:0000313" key="2">
    <source>
        <dbReference type="EMBL" id="MCS5737162.1"/>
    </source>
</evidence>
<proteinExistence type="predicted"/>
<keyword evidence="3" id="KW-1185">Reference proteome</keyword>
<evidence type="ECO:0000313" key="3">
    <source>
        <dbReference type="Proteomes" id="UP001165586"/>
    </source>
</evidence>
<feature type="non-terminal residue" evidence="2">
    <location>
        <position position="1"/>
    </location>
</feature>
<dbReference type="RefSeq" id="WP_259543485.1">
    <property type="nucleotide sequence ID" value="NZ_JANLCJ010000463.1"/>
</dbReference>